<comment type="caution">
    <text evidence="1">The sequence shown here is derived from an EMBL/GenBank/DDBJ whole genome shotgun (WGS) entry which is preliminary data.</text>
</comment>
<sequence>MDELEAIFKHRLNELVDRLVVSIQTRLQDTGLDIGGMRTEVGRMDDSLKLLNDVVESARSQQLELSAANRALKAENEALQREVADLEQYSRLNNLEIKGVPYTQGEDYDDDCATASNAAAYDGGRSVVNRSRSRSGDHSGSRSRRGSRSRSPHRACSRGAPREAPHYICIKGLLQIPYRLPSRIPLGLLFRAPPRLNRGPPSTIGEPSGAIIGRQRQQK</sequence>
<accession>A0ACB8DW90</accession>
<dbReference type="Proteomes" id="UP000821865">
    <property type="component" value="Chromosome 1"/>
</dbReference>
<gene>
    <name evidence="1" type="ORF">HPB49_005845</name>
</gene>
<dbReference type="EMBL" id="CM023470">
    <property type="protein sequence ID" value="KAH7978551.1"/>
    <property type="molecule type" value="Genomic_DNA"/>
</dbReference>
<keyword evidence="2" id="KW-1185">Reference proteome</keyword>
<evidence type="ECO:0000313" key="1">
    <source>
        <dbReference type="EMBL" id="KAH7978551.1"/>
    </source>
</evidence>
<organism evidence="1 2">
    <name type="scientific">Dermacentor silvarum</name>
    <name type="common">Tick</name>
    <dbReference type="NCBI Taxonomy" id="543639"/>
    <lineage>
        <taxon>Eukaryota</taxon>
        <taxon>Metazoa</taxon>
        <taxon>Ecdysozoa</taxon>
        <taxon>Arthropoda</taxon>
        <taxon>Chelicerata</taxon>
        <taxon>Arachnida</taxon>
        <taxon>Acari</taxon>
        <taxon>Parasitiformes</taxon>
        <taxon>Ixodida</taxon>
        <taxon>Ixodoidea</taxon>
        <taxon>Ixodidae</taxon>
        <taxon>Rhipicephalinae</taxon>
        <taxon>Dermacentor</taxon>
    </lineage>
</organism>
<protein>
    <submittedName>
        <fullName evidence="1">Uncharacterized protein</fullName>
    </submittedName>
</protein>
<name>A0ACB8DW90_DERSI</name>
<evidence type="ECO:0000313" key="2">
    <source>
        <dbReference type="Proteomes" id="UP000821865"/>
    </source>
</evidence>
<proteinExistence type="predicted"/>
<reference evidence="1" key="1">
    <citation type="submission" date="2020-05" db="EMBL/GenBank/DDBJ databases">
        <title>Large-scale comparative analyses of tick genomes elucidate their genetic diversity and vector capacities.</title>
        <authorList>
            <person name="Jia N."/>
            <person name="Wang J."/>
            <person name="Shi W."/>
            <person name="Du L."/>
            <person name="Sun Y."/>
            <person name="Zhan W."/>
            <person name="Jiang J."/>
            <person name="Wang Q."/>
            <person name="Zhang B."/>
            <person name="Ji P."/>
            <person name="Sakyi L.B."/>
            <person name="Cui X."/>
            <person name="Yuan T."/>
            <person name="Jiang B."/>
            <person name="Yang W."/>
            <person name="Lam T.T.-Y."/>
            <person name="Chang Q."/>
            <person name="Ding S."/>
            <person name="Wang X."/>
            <person name="Zhu J."/>
            <person name="Ruan X."/>
            <person name="Zhao L."/>
            <person name="Wei J."/>
            <person name="Que T."/>
            <person name="Du C."/>
            <person name="Cheng J."/>
            <person name="Dai P."/>
            <person name="Han X."/>
            <person name="Huang E."/>
            <person name="Gao Y."/>
            <person name="Liu J."/>
            <person name="Shao H."/>
            <person name="Ye R."/>
            <person name="Li L."/>
            <person name="Wei W."/>
            <person name="Wang X."/>
            <person name="Wang C."/>
            <person name="Yang T."/>
            <person name="Huo Q."/>
            <person name="Li W."/>
            <person name="Guo W."/>
            <person name="Chen H."/>
            <person name="Zhou L."/>
            <person name="Ni X."/>
            <person name="Tian J."/>
            <person name="Zhou Y."/>
            <person name="Sheng Y."/>
            <person name="Liu T."/>
            <person name="Pan Y."/>
            <person name="Xia L."/>
            <person name="Li J."/>
            <person name="Zhao F."/>
            <person name="Cao W."/>
        </authorList>
    </citation>
    <scope>NUCLEOTIDE SEQUENCE</scope>
    <source>
        <strain evidence="1">Dsil-2018</strain>
    </source>
</reference>